<dbReference type="Proteomes" id="UP000002754">
    <property type="component" value="Unassembled WGS sequence"/>
</dbReference>
<keyword evidence="4" id="KW-1185">Reference proteome</keyword>
<organism evidence="2 4">
    <name type="scientific">Alkalihalobacillus alcalophilus ATCC 27647 = CGMCC 1.3604</name>
    <dbReference type="NCBI Taxonomy" id="1218173"/>
    <lineage>
        <taxon>Bacteria</taxon>
        <taxon>Bacillati</taxon>
        <taxon>Bacillota</taxon>
        <taxon>Bacilli</taxon>
        <taxon>Bacillales</taxon>
        <taxon>Bacillaceae</taxon>
        <taxon>Alkalihalobacillus</taxon>
    </lineage>
</organism>
<evidence type="ECO:0000313" key="2">
    <source>
        <dbReference type="EMBL" id="KGA96175.1"/>
    </source>
</evidence>
<reference evidence="3 5" key="2">
    <citation type="submission" date="2014-01" db="EMBL/GenBank/DDBJ databases">
        <title>Draft genome sequencing of Bacillus alcalophilus CGMCC 1.3604.</title>
        <authorList>
            <person name="Yang J."/>
            <person name="Diao L."/>
            <person name="Yang S."/>
        </authorList>
    </citation>
    <scope>NUCLEOTIDE SEQUENCE [LARGE SCALE GENOMIC DNA]</scope>
    <source>
        <strain evidence="3 5">CGMCC 1.3604</strain>
    </source>
</reference>
<keyword evidence="1" id="KW-0732">Signal</keyword>
<dbReference type="RefSeq" id="WP_003324478.1">
    <property type="nucleotide sequence ID" value="NZ_ALPT02000075.1"/>
</dbReference>
<evidence type="ECO:0000313" key="3">
    <source>
        <dbReference type="EMBL" id="THG92058.1"/>
    </source>
</evidence>
<comment type="caution">
    <text evidence="2">The sequence shown here is derived from an EMBL/GenBank/DDBJ whole genome shotgun (WGS) entry which is preliminary data.</text>
</comment>
<evidence type="ECO:0000313" key="4">
    <source>
        <dbReference type="Proteomes" id="UP000002754"/>
    </source>
</evidence>
<evidence type="ECO:0008006" key="6">
    <source>
        <dbReference type="Google" id="ProtNLM"/>
    </source>
</evidence>
<reference evidence="2 4" key="1">
    <citation type="journal article" date="2014" name="Genome Announc.">
        <title>Draft Genome Sequence of Bacillus alcalophilus AV1934, a Classic Alkaliphile Isolated from Human Feces in 1934.</title>
        <authorList>
            <person name="Attie O."/>
            <person name="Jayaprakash A."/>
            <person name="Shah H."/>
            <person name="Paulsen I.T."/>
            <person name="Morino M."/>
            <person name="Takahashi Y."/>
            <person name="Narumi I."/>
            <person name="Sachidanandam R."/>
            <person name="Satoh K."/>
            <person name="Ito M."/>
            <person name="Krulwich T.A."/>
        </authorList>
    </citation>
    <scope>NUCLEOTIDE SEQUENCE [LARGE SCALE GENOMIC DNA]</scope>
    <source>
        <strain evidence="2 4">AV1934</strain>
    </source>
</reference>
<dbReference type="Proteomes" id="UP000297014">
    <property type="component" value="Unassembled WGS sequence"/>
</dbReference>
<evidence type="ECO:0000313" key="5">
    <source>
        <dbReference type="Proteomes" id="UP000297014"/>
    </source>
</evidence>
<dbReference type="OrthoDB" id="2943857at2"/>
<name>A0A094XBJ3_ALKAL</name>
<feature type="signal peptide" evidence="1">
    <location>
        <begin position="1"/>
        <end position="23"/>
    </location>
</feature>
<dbReference type="AlphaFoldDB" id="A0A094XBJ3"/>
<accession>A0A094XBJ3</accession>
<dbReference type="EMBL" id="ALPT02000075">
    <property type="protein sequence ID" value="KGA96175.1"/>
    <property type="molecule type" value="Genomic_DNA"/>
</dbReference>
<dbReference type="eggNOG" id="ENOG5032GK2">
    <property type="taxonomic scope" value="Bacteria"/>
</dbReference>
<proteinExistence type="predicted"/>
<sequence length="242" mass="27320">MKSINLIGASLIIGILIGCSSSASTDKTYQINEHRDEKLPDNLSEIIGNSDVIVKGTYNELIRTENMIRSANDPTVPSDDFYTEGLIYDFTINKTYKGDVIDSIKTSVTHLDELPIMEDDGEVVGEVTVEVIDYEEIDENKEYVLFLVDGSYIEEGLYTPASEIYIIEINNNSLQFLSKRIEGNLYEAIELEENGDDVSHAVLTTEYREDISVDIVQEFDLVKDYLGAEDIDTLNKLEEYLE</sequence>
<gene>
    <name evidence="3" type="ORF">AJ85_18330</name>
    <name evidence="2" type="ORF">BALCAV_0217770</name>
</gene>
<protein>
    <recommendedName>
        <fullName evidence="6">Lipoprotein</fullName>
    </recommendedName>
</protein>
<evidence type="ECO:0000256" key="1">
    <source>
        <dbReference type="SAM" id="SignalP"/>
    </source>
</evidence>
<dbReference type="EMBL" id="JALP01000024">
    <property type="protein sequence ID" value="THG92058.1"/>
    <property type="molecule type" value="Genomic_DNA"/>
</dbReference>
<dbReference type="PROSITE" id="PS51257">
    <property type="entry name" value="PROKAR_LIPOPROTEIN"/>
    <property type="match status" value="1"/>
</dbReference>
<feature type="chain" id="PRO_5036290855" description="Lipoprotein" evidence="1">
    <location>
        <begin position="24"/>
        <end position="242"/>
    </location>
</feature>